<dbReference type="PANTHER" id="PTHR35279">
    <property type="match status" value="1"/>
</dbReference>
<name>A0ABR1G339_AURAN</name>
<proteinExistence type="predicted"/>
<organism evidence="2 3">
    <name type="scientific">Aureococcus anophagefferens</name>
    <name type="common">Harmful bloom alga</name>
    <dbReference type="NCBI Taxonomy" id="44056"/>
    <lineage>
        <taxon>Eukaryota</taxon>
        <taxon>Sar</taxon>
        <taxon>Stramenopiles</taxon>
        <taxon>Ochrophyta</taxon>
        <taxon>Pelagophyceae</taxon>
        <taxon>Pelagomonadales</taxon>
        <taxon>Pelagomonadaceae</taxon>
        <taxon>Aureococcus</taxon>
    </lineage>
</organism>
<dbReference type="Gene3D" id="2.115.10.20">
    <property type="entry name" value="Glycosyl hydrolase domain, family 43"/>
    <property type="match status" value="2"/>
</dbReference>
<reference evidence="2 3" key="1">
    <citation type="submission" date="2024-03" db="EMBL/GenBank/DDBJ databases">
        <title>Aureococcus anophagefferens CCMP1851 and Kratosvirus quantuckense: Draft genome of a second virus-susceptible host strain in the model system.</title>
        <authorList>
            <person name="Chase E."/>
            <person name="Truchon A.R."/>
            <person name="Schepens W."/>
            <person name="Wilhelm S.W."/>
        </authorList>
    </citation>
    <scope>NUCLEOTIDE SEQUENCE [LARGE SCALE GENOMIC DNA]</scope>
    <source>
        <strain evidence="2 3">CCMP1851</strain>
    </source>
</reference>
<evidence type="ECO:0000313" key="3">
    <source>
        <dbReference type="Proteomes" id="UP001363151"/>
    </source>
</evidence>
<dbReference type="Proteomes" id="UP001363151">
    <property type="component" value="Unassembled WGS sequence"/>
</dbReference>
<evidence type="ECO:0000313" key="2">
    <source>
        <dbReference type="EMBL" id="KAK7247766.1"/>
    </source>
</evidence>
<evidence type="ECO:0008006" key="4">
    <source>
        <dbReference type="Google" id="ProtNLM"/>
    </source>
</evidence>
<feature type="region of interest" description="Disordered" evidence="1">
    <location>
        <begin position="282"/>
        <end position="304"/>
    </location>
</feature>
<comment type="caution">
    <text evidence="2">The sequence shown here is derived from an EMBL/GenBank/DDBJ whole genome shotgun (WGS) entry which is preliminary data.</text>
</comment>
<keyword evidence="3" id="KW-1185">Reference proteome</keyword>
<gene>
    <name evidence="2" type="ORF">SO694_00122076</name>
</gene>
<sequence>MTTIFLLLPAVTALSPFATPKAWDAVSLGGPVVIKTGDTHTLFYHYRSVDDKDNKELPPLSTGRVGRAVSADGGLTFERQFDGLGAGGAVLSANVDDWYWFDSGHVGLGDVLYGGDATFLYTFGGSNSPMALRDLGIDKDGECYGMDLKMGVSVSQDGVKFGRIEGDEADGSILSPDPNSWERPGAPVGWPCVTRSPTNAETGELYLYYGATADSDGKSAVGVAKSKNGVLWTRCATAAPCLAPGAPGAWDAGAILRRSVIEAAGGYVMFYEARDEKNAHRVGRATRTAASGCTTPRTRAARRP</sequence>
<dbReference type="PANTHER" id="PTHR35279:SF1">
    <property type="entry name" value="ARABINANASE_LEVANSUCRASE_INVERTASE"/>
    <property type="match status" value="1"/>
</dbReference>
<accession>A0ABR1G339</accession>
<dbReference type="InterPro" id="IPR023296">
    <property type="entry name" value="Glyco_hydro_beta-prop_sf"/>
</dbReference>
<protein>
    <recommendedName>
        <fullName evidence="4">Glycosyl hydrolase family 32 N-terminal domain-containing protein</fullName>
    </recommendedName>
</protein>
<dbReference type="SUPFAM" id="SSF75005">
    <property type="entry name" value="Arabinanase/levansucrase/invertase"/>
    <property type="match status" value="1"/>
</dbReference>
<evidence type="ECO:0000256" key="1">
    <source>
        <dbReference type="SAM" id="MobiDB-lite"/>
    </source>
</evidence>
<dbReference type="EMBL" id="JBBJCI010000127">
    <property type="protein sequence ID" value="KAK7247766.1"/>
    <property type="molecule type" value="Genomic_DNA"/>
</dbReference>